<proteinExistence type="inferred from homology"/>
<dbReference type="CDD" id="cd06261">
    <property type="entry name" value="TM_PBP2"/>
    <property type="match status" value="1"/>
</dbReference>
<protein>
    <submittedName>
        <fullName evidence="9">Peptide ABC transporter permease</fullName>
    </submittedName>
</protein>
<dbReference type="SUPFAM" id="SSF161098">
    <property type="entry name" value="MetI-like"/>
    <property type="match status" value="1"/>
</dbReference>
<organism evidence="9 10">
    <name type="scientific">Cohnella abietis</name>
    <dbReference type="NCBI Taxonomy" id="2507935"/>
    <lineage>
        <taxon>Bacteria</taxon>
        <taxon>Bacillati</taxon>
        <taxon>Bacillota</taxon>
        <taxon>Bacilli</taxon>
        <taxon>Bacillales</taxon>
        <taxon>Paenibacillaceae</taxon>
        <taxon>Cohnella</taxon>
    </lineage>
</organism>
<evidence type="ECO:0000256" key="3">
    <source>
        <dbReference type="ARBA" id="ARBA00022475"/>
    </source>
</evidence>
<comment type="subcellular location">
    <subcellularLocation>
        <location evidence="1 7">Cell membrane</location>
        <topology evidence="1 7">Multi-pass membrane protein</topology>
    </subcellularLocation>
</comment>
<dbReference type="InterPro" id="IPR050366">
    <property type="entry name" value="BP-dependent_transpt_permease"/>
</dbReference>
<feature type="transmembrane region" description="Helical" evidence="7">
    <location>
        <begin position="75"/>
        <end position="97"/>
    </location>
</feature>
<reference evidence="9 10" key="1">
    <citation type="submission" date="2019-01" db="EMBL/GenBank/DDBJ databases">
        <title>Complete genome sequence of Cohnella hallensis HS21 isolated from Korean fir (Abies koreana) rhizospheric soil.</title>
        <authorList>
            <person name="Jiang L."/>
            <person name="Kang S.W."/>
            <person name="Kim S."/>
            <person name="Jung J."/>
            <person name="Kim C.Y."/>
            <person name="Kim D.H."/>
            <person name="Kim S.W."/>
            <person name="Lee J."/>
        </authorList>
    </citation>
    <scope>NUCLEOTIDE SEQUENCE [LARGE SCALE GENOMIC DNA]</scope>
    <source>
        <strain evidence="9 10">HS21</strain>
    </source>
</reference>
<keyword evidence="3" id="KW-1003">Cell membrane</keyword>
<comment type="similarity">
    <text evidence="7">Belongs to the binding-protein-dependent transport system permease family.</text>
</comment>
<keyword evidence="4 7" id="KW-0812">Transmembrane</keyword>
<dbReference type="Pfam" id="PF12911">
    <property type="entry name" value="OppC_N"/>
    <property type="match status" value="1"/>
</dbReference>
<evidence type="ECO:0000256" key="6">
    <source>
        <dbReference type="ARBA" id="ARBA00023136"/>
    </source>
</evidence>
<dbReference type="PROSITE" id="PS50928">
    <property type="entry name" value="ABC_TM1"/>
    <property type="match status" value="1"/>
</dbReference>
<dbReference type="InterPro" id="IPR025966">
    <property type="entry name" value="OppC_N"/>
</dbReference>
<keyword evidence="2 7" id="KW-0813">Transport</keyword>
<feature type="transmembrane region" description="Helical" evidence="7">
    <location>
        <begin position="236"/>
        <end position="259"/>
    </location>
</feature>
<evidence type="ECO:0000256" key="7">
    <source>
        <dbReference type="RuleBase" id="RU363032"/>
    </source>
</evidence>
<gene>
    <name evidence="9" type="ORF">KCTCHS21_53100</name>
</gene>
<sequence>MTKVKKKHAYLFIGAFIIIFFVLLALFAPWFTRFDPLALAVKERLQAPSAKHLLGTDALGRDVFSRICYGARASMFIGLAVVFLTTVLGGTLGLVIGFYRIADSIISRILDGLMAFPEIILAVTLAALWGAGIKNIIYVLTFAYIPSMARVVRASVISVKSLEYIESGRAAGARNIYLIFRYILPACRSAIIVQATFCFAAAILAEASLSFLGVGIKEPTPSLGGMISEGRDYLGVASWLSVAPGTVIVLVVLGLNLLGDGLRDHLDPKLKTR</sequence>
<accession>A0A3T1DCN0</accession>
<evidence type="ECO:0000259" key="8">
    <source>
        <dbReference type="PROSITE" id="PS50928"/>
    </source>
</evidence>
<evidence type="ECO:0000256" key="2">
    <source>
        <dbReference type="ARBA" id="ARBA00022448"/>
    </source>
</evidence>
<keyword evidence="10" id="KW-1185">Reference proteome</keyword>
<dbReference type="EMBL" id="AP019400">
    <property type="protein sequence ID" value="BBI35911.1"/>
    <property type="molecule type" value="Genomic_DNA"/>
</dbReference>
<evidence type="ECO:0000313" key="10">
    <source>
        <dbReference type="Proteomes" id="UP000289856"/>
    </source>
</evidence>
<evidence type="ECO:0000256" key="1">
    <source>
        <dbReference type="ARBA" id="ARBA00004651"/>
    </source>
</evidence>
<dbReference type="OrthoDB" id="9797472at2"/>
<dbReference type="PANTHER" id="PTHR43386:SF1">
    <property type="entry name" value="D,D-DIPEPTIDE TRANSPORT SYSTEM PERMEASE PROTEIN DDPC-RELATED"/>
    <property type="match status" value="1"/>
</dbReference>
<dbReference type="GO" id="GO:0055085">
    <property type="term" value="P:transmembrane transport"/>
    <property type="evidence" value="ECO:0007669"/>
    <property type="project" value="InterPro"/>
</dbReference>
<keyword evidence="5 7" id="KW-1133">Transmembrane helix</keyword>
<dbReference type="InterPro" id="IPR035906">
    <property type="entry name" value="MetI-like_sf"/>
</dbReference>
<dbReference type="PANTHER" id="PTHR43386">
    <property type="entry name" value="OLIGOPEPTIDE TRANSPORT SYSTEM PERMEASE PROTEIN APPC"/>
    <property type="match status" value="1"/>
</dbReference>
<keyword evidence="6 7" id="KW-0472">Membrane</keyword>
<evidence type="ECO:0000313" key="9">
    <source>
        <dbReference type="EMBL" id="BBI35911.1"/>
    </source>
</evidence>
<dbReference type="InterPro" id="IPR000515">
    <property type="entry name" value="MetI-like"/>
</dbReference>
<evidence type="ECO:0000256" key="5">
    <source>
        <dbReference type="ARBA" id="ARBA00022989"/>
    </source>
</evidence>
<name>A0A3T1DCN0_9BACL</name>
<dbReference type="Gene3D" id="1.10.3720.10">
    <property type="entry name" value="MetI-like"/>
    <property type="match status" value="1"/>
</dbReference>
<dbReference type="Pfam" id="PF00528">
    <property type="entry name" value="BPD_transp_1"/>
    <property type="match status" value="1"/>
</dbReference>
<feature type="domain" description="ABC transmembrane type-1" evidence="8">
    <location>
        <begin position="71"/>
        <end position="259"/>
    </location>
</feature>
<feature type="transmembrane region" description="Helical" evidence="7">
    <location>
        <begin position="9"/>
        <end position="31"/>
    </location>
</feature>
<dbReference type="KEGG" id="cohn:KCTCHS21_53100"/>
<feature type="transmembrane region" description="Helical" evidence="7">
    <location>
        <begin position="191"/>
        <end position="216"/>
    </location>
</feature>
<evidence type="ECO:0000256" key="4">
    <source>
        <dbReference type="ARBA" id="ARBA00022692"/>
    </source>
</evidence>
<dbReference type="Proteomes" id="UP000289856">
    <property type="component" value="Chromosome"/>
</dbReference>
<dbReference type="GO" id="GO:0005886">
    <property type="term" value="C:plasma membrane"/>
    <property type="evidence" value="ECO:0007669"/>
    <property type="project" value="UniProtKB-SubCell"/>
</dbReference>
<dbReference type="AlphaFoldDB" id="A0A3T1DCN0"/>